<organism evidence="1 2">
    <name type="scientific">Pistacia integerrima</name>
    <dbReference type="NCBI Taxonomy" id="434235"/>
    <lineage>
        <taxon>Eukaryota</taxon>
        <taxon>Viridiplantae</taxon>
        <taxon>Streptophyta</taxon>
        <taxon>Embryophyta</taxon>
        <taxon>Tracheophyta</taxon>
        <taxon>Spermatophyta</taxon>
        <taxon>Magnoliopsida</taxon>
        <taxon>eudicotyledons</taxon>
        <taxon>Gunneridae</taxon>
        <taxon>Pentapetalae</taxon>
        <taxon>rosids</taxon>
        <taxon>malvids</taxon>
        <taxon>Sapindales</taxon>
        <taxon>Anacardiaceae</taxon>
        <taxon>Pistacia</taxon>
    </lineage>
</organism>
<sequence length="32" mass="3532">MKIISSVIVVGFYCGFLTTFSTGPSYLFILRA</sequence>
<dbReference type="Proteomes" id="UP001163603">
    <property type="component" value="Chromosome 3"/>
</dbReference>
<evidence type="ECO:0000313" key="1">
    <source>
        <dbReference type="EMBL" id="KAJ0045771.1"/>
    </source>
</evidence>
<proteinExistence type="predicted"/>
<gene>
    <name evidence="1" type="ORF">Pint_05690</name>
</gene>
<comment type="caution">
    <text evidence="1">The sequence shown here is derived from an EMBL/GenBank/DDBJ whole genome shotgun (WGS) entry which is preliminary data.</text>
</comment>
<evidence type="ECO:0000313" key="2">
    <source>
        <dbReference type="Proteomes" id="UP001163603"/>
    </source>
</evidence>
<protein>
    <submittedName>
        <fullName evidence="1">Uncharacterized protein</fullName>
    </submittedName>
</protein>
<name>A0ACC0Z3L4_9ROSI</name>
<keyword evidence="2" id="KW-1185">Reference proteome</keyword>
<accession>A0ACC0Z3L4</accession>
<reference evidence="2" key="1">
    <citation type="journal article" date="2023" name="G3 (Bethesda)">
        <title>Genome assembly and association tests identify interacting loci associated with vigor, precocity, and sex in interspecific pistachio rootstocks.</title>
        <authorList>
            <person name="Palmer W."/>
            <person name="Jacygrad E."/>
            <person name="Sagayaradj S."/>
            <person name="Cavanaugh K."/>
            <person name="Han R."/>
            <person name="Bertier L."/>
            <person name="Beede B."/>
            <person name="Kafkas S."/>
            <person name="Golino D."/>
            <person name="Preece J."/>
            <person name="Michelmore R."/>
        </authorList>
    </citation>
    <scope>NUCLEOTIDE SEQUENCE [LARGE SCALE GENOMIC DNA]</scope>
</reference>
<dbReference type="EMBL" id="CM047738">
    <property type="protein sequence ID" value="KAJ0045771.1"/>
    <property type="molecule type" value="Genomic_DNA"/>
</dbReference>